<dbReference type="GO" id="GO:0006508">
    <property type="term" value="P:proteolysis"/>
    <property type="evidence" value="ECO:0007669"/>
    <property type="project" value="UniProtKB-KW"/>
</dbReference>
<evidence type="ECO:0000256" key="2">
    <source>
        <dbReference type="ARBA" id="ARBA00022475"/>
    </source>
</evidence>
<dbReference type="EMBL" id="FUYP01000026">
    <property type="protein sequence ID" value="SKB89047.1"/>
    <property type="molecule type" value="Genomic_DNA"/>
</dbReference>
<evidence type="ECO:0000313" key="12">
    <source>
        <dbReference type="EMBL" id="SKB89047.1"/>
    </source>
</evidence>
<dbReference type="InterPro" id="IPR001872">
    <property type="entry name" value="Peptidase_A8"/>
</dbReference>
<dbReference type="PRINTS" id="PR00781">
    <property type="entry name" value="LIPOSIGPTASE"/>
</dbReference>
<keyword evidence="2 9" id="KW-1003">Cell membrane</keyword>
<reference evidence="13" key="1">
    <citation type="submission" date="2017-02" db="EMBL/GenBank/DDBJ databases">
        <authorList>
            <person name="Varghese N."/>
            <person name="Submissions S."/>
        </authorList>
    </citation>
    <scope>NUCLEOTIDE SEQUENCE [LARGE SCALE GENOMIC DNA]</scope>
    <source>
        <strain evidence="13">R11H</strain>
    </source>
</reference>
<comment type="catalytic activity">
    <reaction evidence="9 10">
        <text>Release of signal peptides from bacterial membrane prolipoproteins. Hydrolyzes -Xaa-Yaa-Zaa-|-(S,diacylglyceryl)Cys-, in which Xaa is hydrophobic (preferably Leu), and Yaa (Ala or Ser) and Zaa (Gly or Ala) have small, neutral side chains.</text>
        <dbReference type="EC" id="3.4.23.36"/>
    </reaction>
</comment>
<keyword evidence="4 9" id="KW-0812">Transmembrane</keyword>
<keyword evidence="6 9" id="KW-0378">Hydrolase</keyword>
<dbReference type="Pfam" id="PF01252">
    <property type="entry name" value="Peptidase_A8"/>
    <property type="match status" value="1"/>
</dbReference>
<accession>A0A1T5EYN0</accession>
<dbReference type="PANTHER" id="PTHR33695:SF1">
    <property type="entry name" value="LIPOPROTEIN SIGNAL PEPTIDASE"/>
    <property type="match status" value="1"/>
</dbReference>
<keyword evidence="8 9" id="KW-0472">Membrane</keyword>
<keyword evidence="3 9" id="KW-0645">Protease</keyword>
<name>A0A1T5EYN0_9SPHN</name>
<protein>
    <recommendedName>
        <fullName evidence="9">Lipoprotein signal peptidase</fullName>
        <ecNumber evidence="9">3.4.23.36</ecNumber>
    </recommendedName>
    <alternativeName>
        <fullName evidence="9">Prolipoprotein signal peptidase</fullName>
    </alternativeName>
    <alternativeName>
        <fullName evidence="9">Signal peptidase II</fullName>
        <shortName evidence="9">SPase II</shortName>
    </alternativeName>
</protein>
<dbReference type="GO" id="GO:0004190">
    <property type="term" value="F:aspartic-type endopeptidase activity"/>
    <property type="evidence" value="ECO:0007669"/>
    <property type="project" value="UniProtKB-UniRule"/>
</dbReference>
<dbReference type="NCBIfam" id="TIGR00077">
    <property type="entry name" value="lspA"/>
    <property type="match status" value="1"/>
</dbReference>
<keyword evidence="13" id="KW-1185">Reference proteome</keyword>
<sequence length="177" mass="19335">MTGKRSPHLRFGLIVAALAFLADQISKWIVIVPLSLEPKRVMELLPFFNLTWAENCGISLSMFSRCDDTQRWTLVAVTALVAIAVAVWMMREKARGDVFALALILGGALGNILDRIRHGFVVDFADLHFGTFRPFLIFNVADACITIGVLLLVARALLLREKAPATPASPSDAAATD</sequence>
<evidence type="ECO:0000256" key="1">
    <source>
        <dbReference type="ARBA" id="ARBA00006139"/>
    </source>
</evidence>
<evidence type="ECO:0000256" key="9">
    <source>
        <dbReference type="HAMAP-Rule" id="MF_00161"/>
    </source>
</evidence>
<evidence type="ECO:0000256" key="6">
    <source>
        <dbReference type="ARBA" id="ARBA00022801"/>
    </source>
</evidence>
<evidence type="ECO:0000256" key="4">
    <source>
        <dbReference type="ARBA" id="ARBA00022692"/>
    </source>
</evidence>
<dbReference type="PROSITE" id="PS00855">
    <property type="entry name" value="SPASE_II"/>
    <property type="match status" value="1"/>
</dbReference>
<feature type="active site" evidence="9">
    <location>
        <position position="123"/>
    </location>
</feature>
<dbReference type="HAMAP" id="MF_00161">
    <property type="entry name" value="LspA"/>
    <property type="match status" value="1"/>
</dbReference>
<dbReference type="UniPathway" id="UPA00665"/>
<feature type="transmembrane region" description="Helical" evidence="9">
    <location>
        <begin position="136"/>
        <end position="158"/>
    </location>
</feature>
<evidence type="ECO:0000256" key="5">
    <source>
        <dbReference type="ARBA" id="ARBA00022750"/>
    </source>
</evidence>
<dbReference type="PANTHER" id="PTHR33695">
    <property type="entry name" value="LIPOPROTEIN SIGNAL PEPTIDASE"/>
    <property type="match status" value="1"/>
</dbReference>
<organism evidence="12 13">
    <name type="scientific">Sphingopyxis flava</name>
    <dbReference type="NCBI Taxonomy" id="1507287"/>
    <lineage>
        <taxon>Bacteria</taxon>
        <taxon>Pseudomonadati</taxon>
        <taxon>Pseudomonadota</taxon>
        <taxon>Alphaproteobacteria</taxon>
        <taxon>Sphingomonadales</taxon>
        <taxon>Sphingomonadaceae</taxon>
        <taxon>Sphingopyxis</taxon>
    </lineage>
</organism>
<comment type="caution">
    <text evidence="9">Lacks conserved residue(s) required for the propagation of feature annotation.</text>
</comment>
<dbReference type="GO" id="GO:0005886">
    <property type="term" value="C:plasma membrane"/>
    <property type="evidence" value="ECO:0007669"/>
    <property type="project" value="UniProtKB-SubCell"/>
</dbReference>
<evidence type="ECO:0000256" key="3">
    <source>
        <dbReference type="ARBA" id="ARBA00022670"/>
    </source>
</evidence>
<dbReference type="AlphaFoldDB" id="A0A1T5EYN0"/>
<feature type="active site" evidence="9">
    <location>
        <position position="142"/>
    </location>
</feature>
<evidence type="ECO:0000256" key="7">
    <source>
        <dbReference type="ARBA" id="ARBA00022989"/>
    </source>
</evidence>
<gene>
    <name evidence="9" type="primary">lspA</name>
    <name evidence="12" type="ORF">SAMN06295937_102641</name>
</gene>
<comment type="function">
    <text evidence="9 10">This protein specifically catalyzes the removal of signal peptides from prolipoproteins.</text>
</comment>
<evidence type="ECO:0000313" key="13">
    <source>
        <dbReference type="Proteomes" id="UP000190044"/>
    </source>
</evidence>
<dbReference type="Proteomes" id="UP000190044">
    <property type="component" value="Unassembled WGS sequence"/>
</dbReference>
<feature type="transmembrane region" description="Helical" evidence="9">
    <location>
        <begin position="72"/>
        <end position="91"/>
    </location>
</feature>
<comment type="pathway">
    <text evidence="9">Protein modification; lipoprotein biosynthesis (signal peptide cleavage).</text>
</comment>
<dbReference type="OrthoDB" id="9810259at2"/>
<feature type="transmembrane region" description="Helical" evidence="9">
    <location>
        <begin position="98"/>
        <end position="116"/>
    </location>
</feature>
<keyword evidence="5 9" id="KW-0064">Aspartyl protease</keyword>
<proteinExistence type="inferred from homology"/>
<dbReference type="EC" id="3.4.23.36" evidence="9"/>
<keyword evidence="7 9" id="KW-1133">Transmembrane helix</keyword>
<comment type="subcellular location">
    <subcellularLocation>
        <location evidence="9">Cell membrane</location>
        <topology evidence="9">Multi-pass membrane protein</topology>
    </subcellularLocation>
</comment>
<evidence type="ECO:0000256" key="10">
    <source>
        <dbReference type="RuleBase" id="RU000594"/>
    </source>
</evidence>
<evidence type="ECO:0000256" key="11">
    <source>
        <dbReference type="RuleBase" id="RU004181"/>
    </source>
</evidence>
<comment type="similarity">
    <text evidence="1 9 11">Belongs to the peptidase A8 family.</text>
</comment>
<evidence type="ECO:0000256" key="8">
    <source>
        <dbReference type="ARBA" id="ARBA00023136"/>
    </source>
</evidence>
<dbReference type="RefSeq" id="WP_079639697.1">
    <property type="nucleotide sequence ID" value="NZ_FUYP01000026.1"/>
</dbReference>